<protein>
    <submittedName>
        <fullName evidence="1">Uncharacterized protein</fullName>
    </submittedName>
</protein>
<sequence>MADERHDYPGRIAEIELNDSAAVCVEQIDDEITVSIASVVGVHFQVTADQALELSRALAVAADNAVKSRVSVET</sequence>
<accession>A0AAE7TG62</accession>
<dbReference type="Proteomes" id="UP000594015">
    <property type="component" value="Chromosome"/>
</dbReference>
<reference evidence="1 2" key="1">
    <citation type="submission" date="2018-06" db="EMBL/GenBank/DDBJ databases">
        <title>Comparative genomics of Bradyrhizobium nodulating Arachidis hypogaea.</title>
        <authorList>
            <person name="Li Y."/>
        </authorList>
    </citation>
    <scope>NUCLEOTIDE SEQUENCE [LARGE SCALE GENOMIC DNA]</scope>
    <source>
        <strain evidence="1 2">CCBAU 051107</strain>
    </source>
</reference>
<gene>
    <name evidence="1" type="ORF">WN72_13295</name>
</gene>
<organism evidence="1 2">
    <name type="scientific">Bradyrhizobium arachidis</name>
    <dbReference type="NCBI Taxonomy" id="858423"/>
    <lineage>
        <taxon>Bacteria</taxon>
        <taxon>Pseudomonadati</taxon>
        <taxon>Pseudomonadota</taxon>
        <taxon>Alphaproteobacteria</taxon>
        <taxon>Hyphomicrobiales</taxon>
        <taxon>Nitrobacteraceae</taxon>
        <taxon>Bradyrhizobium</taxon>
    </lineage>
</organism>
<evidence type="ECO:0000313" key="2">
    <source>
        <dbReference type="Proteomes" id="UP000594015"/>
    </source>
</evidence>
<name>A0AAE7TG62_9BRAD</name>
<dbReference type="EMBL" id="CP030050">
    <property type="protein sequence ID" value="QOZ67180.1"/>
    <property type="molecule type" value="Genomic_DNA"/>
</dbReference>
<evidence type="ECO:0000313" key="1">
    <source>
        <dbReference type="EMBL" id="QOZ67180.1"/>
    </source>
</evidence>
<proteinExistence type="predicted"/>
<dbReference type="AlphaFoldDB" id="A0AAE7TG62"/>
<dbReference type="RefSeq" id="WP_092218036.1">
    <property type="nucleotide sequence ID" value="NZ_CP030050.1"/>
</dbReference>
<dbReference type="KEGG" id="barh:WN72_13295"/>